<keyword evidence="3" id="KW-0067">ATP-binding</keyword>
<dbReference type="RefSeq" id="XP_044721189.1">
    <property type="nucleotide sequence ID" value="XM_044864657.1"/>
</dbReference>
<feature type="domain" description="ATPase AAA-type core" evidence="4">
    <location>
        <begin position="13"/>
        <end position="113"/>
    </location>
</feature>
<accession>A0A9P8SIA1</accession>
<organism evidence="5 6">
    <name type="scientific">Hirsutella rhossiliensis</name>
    <dbReference type="NCBI Taxonomy" id="111463"/>
    <lineage>
        <taxon>Eukaryota</taxon>
        <taxon>Fungi</taxon>
        <taxon>Dikarya</taxon>
        <taxon>Ascomycota</taxon>
        <taxon>Pezizomycotina</taxon>
        <taxon>Sordariomycetes</taxon>
        <taxon>Hypocreomycetidae</taxon>
        <taxon>Hypocreales</taxon>
        <taxon>Ophiocordycipitaceae</taxon>
        <taxon>Hirsutella</taxon>
    </lineage>
</organism>
<dbReference type="GeneID" id="68355315"/>
<dbReference type="InterPro" id="IPR050773">
    <property type="entry name" value="CbxX/CfxQ_RuBisCO_ESX"/>
</dbReference>
<dbReference type="OrthoDB" id="2423195at2759"/>
<comment type="similarity">
    <text evidence="1">Belongs to the CbxX/CfxQ family.</text>
</comment>
<evidence type="ECO:0000313" key="5">
    <source>
        <dbReference type="EMBL" id="KAH0963676.1"/>
    </source>
</evidence>
<protein>
    <submittedName>
        <fullName evidence="5">ATPase family associated with various cellular activities (AAA) domain-containing protein</fullName>
    </submittedName>
</protein>
<evidence type="ECO:0000256" key="2">
    <source>
        <dbReference type="ARBA" id="ARBA00022741"/>
    </source>
</evidence>
<evidence type="ECO:0000259" key="4">
    <source>
        <dbReference type="Pfam" id="PF00004"/>
    </source>
</evidence>
<dbReference type="InterPro" id="IPR027417">
    <property type="entry name" value="P-loop_NTPase"/>
</dbReference>
<evidence type="ECO:0000256" key="1">
    <source>
        <dbReference type="ARBA" id="ARBA00010378"/>
    </source>
</evidence>
<dbReference type="InterPro" id="IPR003959">
    <property type="entry name" value="ATPase_AAA_core"/>
</dbReference>
<keyword evidence="2" id="KW-0547">Nucleotide-binding</keyword>
<dbReference type="AlphaFoldDB" id="A0A9P8SIA1"/>
<dbReference type="GO" id="GO:0016887">
    <property type="term" value="F:ATP hydrolysis activity"/>
    <property type="evidence" value="ECO:0007669"/>
    <property type="project" value="InterPro"/>
</dbReference>
<dbReference type="PANTHER" id="PTHR43392">
    <property type="entry name" value="AAA-TYPE ATPASE FAMILY PROTEIN / ANKYRIN REPEAT FAMILY PROTEIN"/>
    <property type="match status" value="1"/>
</dbReference>
<name>A0A9P8SIA1_9HYPO</name>
<dbReference type="Proteomes" id="UP000824596">
    <property type="component" value="Unassembled WGS sequence"/>
</dbReference>
<dbReference type="GO" id="GO:0005524">
    <property type="term" value="F:ATP binding"/>
    <property type="evidence" value="ECO:0007669"/>
    <property type="project" value="UniProtKB-KW"/>
</dbReference>
<evidence type="ECO:0000256" key="3">
    <source>
        <dbReference type="ARBA" id="ARBA00022840"/>
    </source>
</evidence>
<dbReference type="Gene3D" id="3.40.50.300">
    <property type="entry name" value="P-loop containing nucleotide triphosphate hydrolases"/>
    <property type="match status" value="1"/>
</dbReference>
<keyword evidence="6" id="KW-1185">Reference proteome</keyword>
<gene>
    <name evidence="5" type="ORF">HRG_06186</name>
</gene>
<sequence>MGKVYFDMDILAEAKVIECSATELVGQYVGQTGPKVQQVLDRALGRILFIDEAYRLAGGGGFAKEAMDELVDSMTKPKYQGKMILILAGYVDYINHLLSVNPGMSSRFPESIDFDALGAQDCAKLLASLLGQKKAELRRRGKDVDMACLEAPSNAFNAEMLDRFHSLARTKGWGNARDVKQLAKFVFRRINLMSKVIRLEEEQAVRDAGVSDKVWNQLQLDRAEAVRKETEYGKLKKAQKSARGADRERIVRQVLEEEERRKREASAKARLKAFGVCPVGYKWIRQEGGYRCAGGSHWMSDGDLKGMK</sequence>
<dbReference type="SUPFAM" id="SSF52540">
    <property type="entry name" value="P-loop containing nucleoside triphosphate hydrolases"/>
    <property type="match status" value="1"/>
</dbReference>
<evidence type="ECO:0000313" key="6">
    <source>
        <dbReference type="Proteomes" id="UP000824596"/>
    </source>
</evidence>
<reference evidence="5" key="1">
    <citation type="submission" date="2021-09" db="EMBL/GenBank/DDBJ databases">
        <title>A high-quality genome of the endoparasitic fungus Hirsutella rhossiliensis with a comparison of Hirsutella genomes reveals transposable elements contributing to genome size variation.</title>
        <authorList>
            <person name="Lin R."/>
            <person name="Jiao Y."/>
            <person name="Sun X."/>
            <person name="Ling J."/>
            <person name="Xie B."/>
            <person name="Cheng X."/>
        </authorList>
    </citation>
    <scope>NUCLEOTIDE SEQUENCE</scope>
    <source>
        <strain evidence="5">HR02</strain>
    </source>
</reference>
<dbReference type="InterPro" id="IPR000641">
    <property type="entry name" value="CbxX/CfxQ"/>
</dbReference>
<dbReference type="EMBL" id="JAIZPD010000005">
    <property type="protein sequence ID" value="KAH0963676.1"/>
    <property type="molecule type" value="Genomic_DNA"/>
</dbReference>
<dbReference type="PRINTS" id="PR00819">
    <property type="entry name" value="CBXCFQXSUPER"/>
</dbReference>
<proteinExistence type="inferred from homology"/>
<dbReference type="PANTHER" id="PTHR43392:SF2">
    <property type="entry name" value="AAA-TYPE ATPASE FAMILY PROTEIN _ ANKYRIN REPEAT FAMILY PROTEIN"/>
    <property type="match status" value="1"/>
</dbReference>
<dbReference type="Pfam" id="PF00004">
    <property type="entry name" value="AAA"/>
    <property type="match status" value="1"/>
</dbReference>
<comment type="caution">
    <text evidence="5">The sequence shown here is derived from an EMBL/GenBank/DDBJ whole genome shotgun (WGS) entry which is preliminary data.</text>
</comment>